<evidence type="ECO:0000313" key="2">
    <source>
        <dbReference type="Proteomes" id="UP000654918"/>
    </source>
</evidence>
<sequence length="296" mass="34665">MWNTIRSSRTIIFPRDSELSVALPLVCDEELQAKFLPDHRTGWRSWNSDVPRREVLRAEALRQTLFSLLEKLRGEWVTPPGDSAPDRHHADRYFTYNTVDYFDFLWPMLALPGVSGPGDFFRVLKAVLDAERSESAAGFFAVYFDLLRDFEPRALEWDNQRRFKEYGTYSVGVKAVMPLVELKFEPHQFEVLEAALDFIREDVEHWPEHDKRIREHQGQTIWVAFDLLSFTMWAQAHPCMTVLRGLSRFCRDGEDEMTRLLRVPEDKDKTIAVPVWPNDIIEDFAMSVENRSVRII</sequence>
<protein>
    <submittedName>
        <fullName evidence="1">Heterokaryon incompatibility protein het-6-like protein</fullName>
    </submittedName>
</protein>
<keyword evidence="2" id="KW-1185">Reference proteome</keyword>
<evidence type="ECO:0000313" key="1">
    <source>
        <dbReference type="EMBL" id="KAF6815480.1"/>
    </source>
</evidence>
<reference evidence="1" key="1">
    <citation type="journal article" date="2020" name="Phytopathology">
        <title>Genome Sequence Resources of Colletotrichum truncatum, C. plurivorum, C. musicola, and C. sojae: Four Species Pathogenic to Soybean (Glycine max).</title>
        <authorList>
            <person name="Rogerio F."/>
            <person name="Boufleur T.R."/>
            <person name="Ciampi-Guillardi M."/>
            <person name="Sukno S.A."/>
            <person name="Thon M.R."/>
            <person name="Massola Junior N.S."/>
            <person name="Baroncelli R."/>
        </authorList>
    </citation>
    <scope>NUCLEOTIDE SEQUENCE</scope>
    <source>
        <strain evidence="1">LFN00145</strain>
    </source>
</reference>
<dbReference type="Proteomes" id="UP000654918">
    <property type="component" value="Unassembled WGS sequence"/>
</dbReference>
<dbReference type="AlphaFoldDB" id="A0A8H6N112"/>
<organism evidence="1 2">
    <name type="scientific">Colletotrichum plurivorum</name>
    <dbReference type="NCBI Taxonomy" id="2175906"/>
    <lineage>
        <taxon>Eukaryota</taxon>
        <taxon>Fungi</taxon>
        <taxon>Dikarya</taxon>
        <taxon>Ascomycota</taxon>
        <taxon>Pezizomycotina</taxon>
        <taxon>Sordariomycetes</taxon>
        <taxon>Hypocreomycetidae</taxon>
        <taxon>Glomerellales</taxon>
        <taxon>Glomerellaceae</taxon>
        <taxon>Colletotrichum</taxon>
        <taxon>Colletotrichum orchidearum species complex</taxon>
    </lineage>
</organism>
<proteinExistence type="predicted"/>
<name>A0A8H6N112_9PEZI</name>
<accession>A0A8H6N112</accession>
<dbReference type="EMBL" id="WIGO01000356">
    <property type="protein sequence ID" value="KAF6815480.1"/>
    <property type="molecule type" value="Genomic_DNA"/>
</dbReference>
<gene>
    <name evidence="1" type="ORF">CPLU01_14129</name>
</gene>
<comment type="caution">
    <text evidence="1">The sequence shown here is derived from an EMBL/GenBank/DDBJ whole genome shotgun (WGS) entry which is preliminary data.</text>
</comment>